<keyword evidence="1" id="KW-0862">Zinc</keyword>
<gene>
    <name evidence="4" type="primary">smc_1</name>
    <name evidence="3" type="synonym">smc_7</name>
    <name evidence="3" type="ORF">CM83_42537</name>
    <name evidence="4" type="ORF">CM83_42540</name>
</gene>
<feature type="domain" description="SWIM-type" evidence="2">
    <location>
        <begin position="11"/>
        <end position="62"/>
    </location>
</feature>
<accession>A0A0A9YVW8</accession>
<reference evidence="4" key="2">
    <citation type="submission" date="2014-07" db="EMBL/GenBank/DDBJ databases">
        <authorList>
            <person name="Hull J."/>
        </authorList>
    </citation>
    <scope>NUCLEOTIDE SEQUENCE</scope>
</reference>
<dbReference type="InterPro" id="IPR007527">
    <property type="entry name" value="Znf_SWIM"/>
</dbReference>
<dbReference type="PROSITE" id="PS50966">
    <property type="entry name" value="ZF_SWIM"/>
    <property type="match status" value="1"/>
</dbReference>
<dbReference type="EMBL" id="GBHO01007245">
    <property type="protein sequence ID" value="JAG36359.1"/>
    <property type="molecule type" value="Transcribed_RNA"/>
</dbReference>
<reference evidence="4" key="1">
    <citation type="journal article" date="2014" name="PLoS ONE">
        <title>Transcriptome-Based Identification of ABC Transporters in the Western Tarnished Plant Bug Lygus hesperus.</title>
        <authorList>
            <person name="Hull J.J."/>
            <person name="Chaney K."/>
            <person name="Geib S.M."/>
            <person name="Fabrick J.A."/>
            <person name="Brent C.S."/>
            <person name="Walsh D."/>
            <person name="Lavine L.C."/>
        </authorList>
    </citation>
    <scope>NUCLEOTIDE SEQUENCE</scope>
</reference>
<sequence length="191" mass="21427">MVPSGAGYDTYTVSLNPETCSTCQLMCRQCNACIHKFSCTCVDHAVKFNMCKHIHLVAQRNLTAQSLKDSEPVEAGALGKPRQQLVIDEAKTVETTKLVTALSSNDEESSFDDLKQAIDAKVRFALNHCSTKEEAGILMDSIDNALIKMRAIRQQRSIQGFAQTEKVDVRRKIDPQRQFIKKKKIKPKKKI</sequence>
<dbReference type="AlphaFoldDB" id="A0A0A9YVW8"/>
<keyword evidence="1" id="KW-0479">Metal-binding</keyword>
<organism evidence="4">
    <name type="scientific">Lygus hesperus</name>
    <name type="common">Western plant bug</name>
    <dbReference type="NCBI Taxonomy" id="30085"/>
    <lineage>
        <taxon>Eukaryota</taxon>
        <taxon>Metazoa</taxon>
        <taxon>Ecdysozoa</taxon>
        <taxon>Arthropoda</taxon>
        <taxon>Hexapoda</taxon>
        <taxon>Insecta</taxon>
        <taxon>Pterygota</taxon>
        <taxon>Neoptera</taxon>
        <taxon>Paraneoptera</taxon>
        <taxon>Hemiptera</taxon>
        <taxon>Heteroptera</taxon>
        <taxon>Panheteroptera</taxon>
        <taxon>Cimicomorpha</taxon>
        <taxon>Miridae</taxon>
        <taxon>Mirini</taxon>
        <taxon>Lygus</taxon>
    </lineage>
</organism>
<evidence type="ECO:0000259" key="2">
    <source>
        <dbReference type="PROSITE" id="PS50966"/>
    </source>
</evidence>
<name>A0A0A9YVW8_LYGHE</name>
<protein>
    <submittedName>
        <fullName evidence="4">Chromosome partition protein Smc</fullName>
    </submittedName>
</protein>
<dbReference type="EMBL" id="GBHO01009693">
    <property type="protein sequence ID" value="JAG33911.1"/>
    <property type="molecule type" value="Transcribed_RNA"/>
</dbReference>
<evidence type="ECO:0000256" key="1">
    <source>
        <dbReference type="PROSITE-ProRule" id="PRU00325"/>
    </source>
</evidence>
<keyword evidence="1" id="KW-0863">Zinc-finger</keyword>
<evidence type="ECO:0000313" key="4">
    <source>
        <dbReference type="EMBL" id="JAG36359.1"/>
    </source>
</evidence>
<dbReference type="GO" id="GO:0008270">
    <property type="term" value="F:zinc ion binding"/>
    <property type="evidence" value="ECO:0007669"/>
    <property type="project" value="UniProtKB-KW"/>
</dbReference>
<evidence type="ECO:0000313" key="3">
    <source>
        <dbReference type="EMBL" id="JAG33911.1"/>
    </source>
</evidence>
<proteinExistence type="predicted"/>